<organism evidence="14 15">
    <name type="scientific">Georgenia ruanii</name>
    <dbReference type="NCBI Taxonomy" id="348442"/>
    <lineage>
        <taxon>Bacteria</taxon>
        <taxon>Bacillati</taxon>
        <taxon>Actinomycetota</taxon>
        <taxon>Actinomycetes</taxon>
        <taxon>Micrococcales</taxon>
        <taxon>Bogoriellaceae</taxon>
        <taxon>Georgenia</taxon>
    </lineage>
</organism>
<dbReference type="GO" id="GO:0016887">
    <property type="term" value="F:ATP hydrolysis activity"/>
    <property type="evidence" value="ECO:0007669"/>
    <property type="project" value="InterPro"/>
</dbReference>
<feature type="domain" description="ABC transporter" evidence="12">
    <location>
        <begin position="338"/>
        <end position="589"/>
    </location>
</feature>
<dbReference type="SMART" id="SM00382">
    <property type="entry name" value="AAA"/>
    <property type="match status" value="1"/>
</dbReference>
<evidence type="ECO:0000256" key="2">
    <source>
        <dbReference type="ARBA" id="ARBA00004202"/>
    </source>
</evidence>
<keyword evidence="9 11" id="KW-1133">Transmembrane helix</keyword>
<proteinExistence type="inferred from homology"/>
<dbReference type="PANTHER" id="PTHR43297:SF2">
    <property type="entry name" value="DIPEPTIDE TRANSPORT ATP-BINDING PROTEIN DPPD"/>
    <property type="match status" value="1"/>
</dbReference>
<evidence type="ECO:0000256" key="5">
    <source>
        <dbReference type="ARBA" id="ARBA00022475"/>
    </source>
</evidence>
<dbReference type="CDD" id="cd03257">
    <property type="entry name" value="ABC_NikE_OppD_transporters"/>
    <property type="match status" value="1"/>
</dbReference>
<comment type="subcellular location">
    <subcellularLocation>
        <location evidence="11">Cell membrane</location>
        <topology evidence="11">Multi-pass membrane protein</topology>
    </subcellularLocation>
    <subcellularLocation>
        <location evidence="2">Cell membrane</location>
        <topology evidence="2">Peripheral membrane protein</topology>
    </subcellularLocation>
    <subcellularLocation>
        <location evidence="1">Membrane</location>
        <topology evidence="1">Multi-pass membrane protein</topology>
    </subcellularLocation>
</comment>
<dbReference type="GO" id="GO:0015833">
    <property type="term" value="P:peptide transport"/>
    <property type="evidence" value="ECO:0007669"/>
    <property type="project" value="InterPro"/>
</dbReference>
<dbReference type="InterPro" id="IPR003593">
    <property type="entry name" value="AAA+_ATPase"/>
</dbReference>
<dbReference type="Gene3D" id="3.40.50.300">
    <property type="entry name" value="P-loop containing nucleotide triphosphate hydrolases"/>
    <property type="match status" value="1"/>
</dbReference>
<dbReference type="Pfam" id="PF00528">
    <property type="entry name" value="BPD_transp_1"/>
    <property type="match status" value="1"/>
</dbReference>
<dbReference type="GO" id="GO:0005524">
    <property type="term" value="F:ATP binding"/>
    <property type="evidence" value="ECO:0007669"/>
    <property type="project" value="UniProtKB-KW"/>
</dbReference>
<feature type="non-terminal residue" evidence="14">
    <location>
        <position position="1"/>
    </location>
</feature>
<evidence type="ECO:0000256" key="10">
    <source>
        <dbReference type="ARBA" id="ARBA00023136"/>
    </source>
</evidence>
<dbReference type="InterPro" id="IPR013563">
    <property type="entry name" value="Oligopep_ABC_C"/>
</dbReference>
<reference evidence="14 15" key="1">
    <citation type="submission" date="2019-10" db="EMBL/GenBank/DDBJ databases">
        <title>Georgenia wutianyii sp. nov. and Georgenia yuyongxinii sp. nov. isolated from plateau pika (Ochotona curzoniae) in the Qinghai-Tibet plateau of China.</title>
        <authorList>
            <person name="Tian Z."/>
        </authorList>
    </citation>
    <scope>NUCLEOTIDE SEQUENCE [LARGE SCALE GENOMIC DNA]</scope>
    <source>
        <strain evidence="14 15">JCM 15130</strain>
    </source>
</reference>
<feature type="domain" description="ABC transmembrane type-1" evidence="13">
    <location>
        <begin position="86"/>
        <end position="275"/>
    </location>
</feature>
<dbReference type="EMBL" id="WHPD01002502">
    <property type="protein sequence ID" value="MPV89309.1"/>
    <property type="molecule type" value="Genomic_DNA"/>
</dbReference>
<evidence type="ECO:0000256" key="4">
    <source>
        <dbReference type="ARBA" id="ARBA00022448"/>
    </source>
</evidence>
<evidence type="ECO:0000256" key="9">
    <source>
        <dbReference type="ARBA" id="ARBA00022989"/>
    </source>
</evidence>
<dbReference type="NCBIfam" id="TIGR01727">
    <property type="entry name" value="oligo_HPY"/>
    <property type="match status" value="1"/>
</dbReference>
<dbReference type="InterPro" id="IPR025966">
    <property type="entry name" value="OppC_N"/>
</dbReference>
<keyword evidence="8" id="KW-0067">ATP-binding</keyword>
<evidence type="ECO:0000256" key="3">
    <source>
        <dbReference type="ARBA" id="ARBA00005417"/>
    </source>
</evidence>
<evidence type="ECO:0000259" key="13">
    <source>
        <dbReference type="PROSITE" id="PS50928"/>
    </source>
</evidence>
<evidence type="ECO:0000313" key="14">
    <source>
        <dbReference type="EMBL" id="MPV89309.1"/>
    </source>
</evidence>
<keyword evidence="10 11" id="KW-0472">Membrane</keyword>
<dbReference type="InterPro" id="IPR027417">
    <property type="entry name" value="P-loop_NTPase"/>
</dbReference>
<accession>A0A7J9UXF5</accession>
<evidence type="ECO:0000256" key="11">
    <source>
        <dbReference type="RuleBase" id="RU363032"/>
    </source>
</evidence>
<dbReference type="GO" id="GO:0005886">
    <property type="term" value="C:plasma membrane"/>
    <property type="evidence" value="ECO:0007669"/>
    <property type="project" value="UniProtKB-SubCell"/>
</dbReference>
<gene>
    <name evidence="14" type="ORF">GB882_11585</name>
</gene>
<keyword evidence="7" id="KW-0547">Nucleotide-binding</keyword>
<feature type="transmembrane region" description="Helical" evidence="11">
    <location>
        <begin position="87"/>
        <end position="114"/>
    </location>
</feature>
<dbReference type="InterPro" id="IPR000515">
    <property type="entry name" value="MetI-like"/>
</dbReference>
<evidence type="ECO:0000256" key="6">
    <source>
        <dbReference type="ARBA" id="ARBA00022692"/>
    </source>
</evidence>
<dbReference type="PROSITE" id="PS50928">
    <property type="entry name" value="ABC_TM1"/>
    <property type="match status" value="1"/>
</dbReference>
<evidence type="ECO:0000256" key="7">
    <source>
        <dbReference type="ARBA" id="ARBA00022741"/>
    </source>
</evidence>
<comment type="similarity">
    <text evidence="11">Belongs to the binding-protein-dependent transport system permease family.</text>
</comment>
<dbReference type="Gene3D" id="1.10.3720.10">
    <property type="entry name" value="MetI-like"/>
    <property type="match status" value="1"/>
</dbReference>
<feature type="transmembrane region" description="Helical" evidence="11">
    <location>
        <begin position="25"/>
        <end position="45"/>
    </location>
</feature>
<dbReference type="GO" id="GO:0055085">
    <property type="term" value="P:transmembrane transport"/>
    <property type="evidence" value="ECO:0007669"/>
    <property type="project" value="InterPro"/>
</dbReference>
<dbReference type="Pfam" id="PF12911">
    <property type="entry name" value="OppC_N"/>
    <property type="match status" value="1"/>
</dbReference>
<dbReference type="InterPro" id="IPR050388">
    <property type="entry name" value="ABC_Ni/Peptide_Import"/>
</dbReference>
<dbReference type="PROSITE" id="PS50893">
    <property type="entry name" value="ABC_TRANSPORTER_2"/>
    <property type="match status" value="1"/>
</dbReference>
<dbReference type="AlphaFoldDB" id="A0A7J9UXF5"/>
<dbReference type="Pfam" id="PF00005">
    <property type="entry name" value="ABC_tran"/>
    <property type="match status" value="1"/>
</dbReference>
<keyword evidence="4 11" id="KW-0813">Transport</keyword>
<keyword evidence="5" id="KW-1003">Cell membrane</keyword>
<evidence type="ECO:0000313" key="15">
    <source>
        <dbReference type="Proteomes" id="UP000429644"/>
    </source>
</evidence>
<feature type="transmembrane region" description="Helical" evidence="11">
    <location>
        <begin position="134"/>
        <end position="161"/>
    </location>
</feature>
<name>A0A7J9UXF5_9MICO</name>
<keyword evidence="15" id="KW-1185">Reference proteome</keyword>
<comment type="similarity">
    <text evidence="3">Belongs to the ABC transporter superfamily.</text>
</comment>
<dbReference type="Pfam" id="PF08352">
    <property type="entry name" value="oligo_HPY"/>
    <property type="match status" value="1"/>
</dbReference>
<evidence type="ECO:0000256" key="1">
    <source>
        <dbReference type="ARBA" id="ARBA00004141"/>
    </source>
</evidence>
<dbReference type="FunFam" id="3.40.50.300:FF:000016">
    <property type="entry name" value="Oligopeptide ABC transporter ATP-binding component"/>
    <property type="match status" value="1"/>
</dbReference>
<protein>
    <submittedName>
        <fullName evidence="14">ABC transporter permease subunit</fullName>
    </submittedName>
</protein>
<evidence type="ECO:0000256" key="8">
    <source>
        <dbReference type="ARBA" id="ARBA00022840"/>
    </source>
</evidence>
<dbReference type="InterPro" id="IPR003439">
    <property type="entry name" value="ABC_transporter-like_ATP-bd"/>
</dbReference>
<evidence type="ECO:0000259" key="12">
    <source>
        <dbReference type="PROSITE" id="PS50893"/>
    </source>
</evidence>
<dbReference type="InterPro" id="IPR035906">
    <property type="entry name" value="MetI-like_sf"/>
</dbReference>
<keyword evidence="6 11" id="KW-0812">Transmembrane</keyword>
<sequence>VMTKHEGRNRWGGAGIRRFMRQPMAIAGLAALAVMALMAAVYGLFIPGGAATNQDGMPFQAPLGAAGLLGTDSLGRDVLMRMWGGTEVAAVTASVVLLVAMSLGVPVGVVAGYWGGRLDQVIMRVVDGVMSFPAIILAMAAVAVLGPGLMNALFIIGVIFAPRFARLARASTISVRHQGYVEAAIVAGLPRRRIITRHVLANIRGPLLVEMALTSGNAIGAEAALSFLGLGVQSPDPSWGNILSDGYRGIFLAPWLVVWPSVAIGLTVLAFHAVGDGLTDALGIESRVRRVRRRGAPVAGEAAAAVAAAGSPAPAGSTARAVIPPSSEQAPAADDTVLEVADLRVSVLAQSGWTPILRGVDLRLAPGEIHGLVGESGSGKTMAGQALMGMIPPDTARMRAARFALDGRDLRGLSSRAMADVRGNDIAMIFQDPMSSLNPSFKVGEQIAESVRRHTGASRRVAWAKAVEMLRLMHIPSPSRIADCYPHQLSGGMRQRCVIAMALSCDPKVLIADEPTTALDVTIQAQILDLIKEKSQELNMAVLFVTHDLGVVADVCDRVSVMYAGQIVETAAVEDIFARPTHPYTRALHDATPRLDTIAPAVAALHGGPPQFDELPPGCSFAARCAWASDACAASPVLLEPTATGSTRCIRRQELDLALIPQKELSRD</sequence>
<dbReference type="Proteomes" id="UP000429644">
    <property type="component" value="Unassembled WGS sequence"/>
</dbReference>
<dbReference type="SUPFAM" id="SSF161098">
    <property type="entry name" value="MetI-like"/>
    <property type="match status" value="1"/>
</dbReference>
<comment type="caution">
    <text evidence="14">The sequence shown here is derived from an EMBL/GenBank/DDBJ whole genome shotgun (WGS) entry which is preliminary data.</text>
</comment>
<dbReference type="PANTHER" id="PTHR43297">
    <property type="entry name" value="OLIGOPEPTIDE TRANSPORT ATP-BINDING PROTEIN APPD"/>
    <property type="match status" value="1"/>
</dbReference>
<dbReference type="SUPFAM" id="SSF52540">
    <property type="entry name" value="P-loop containing nucleoside triphosphate hydrolases"/>
    <property type="match status" value="1"/>
</dbReference>
<dbReference type="CDD" id="cd06261">
    <property type="entry name" value="TM_PBP2"/>
    <property type="match status" value="1"/>
</dbReference>